<evidence type="ECO:0000256" key="3">
    <source>
        <dbReference type="ARBA" id="ARBA00023016"/>
    </source>
</evidence>
<evidence type="ECO:0000313" key="11">
    <source>
        <dbReference type="EMBL" id="OMO65563.1"/>
    </source>
</evidence>
<keyword evidence="7" id="KW-0539">Nucleus</keyword>
<keyword evidence="4" id="KW-0238">DNA-binding</keyword>
<comment type="caution">
    <text evidence="11">The sequence shown here is derived from an EMBL/GenBank/DDBJ whole genome shotgun (WGS) entry which is preliminary data.</text>
</comment>
<accession>A0A1R3H5F2</accession>
<evidence type="ECO:0000313" key="12">
    <source>
        <dbReference type="Proteomes" id="UP000188268"/>
    </source>
</evidence>
<keyword evidence="2" id="KW-0805">Transcription regulation</keyword>
<comment type="subcellular location">
    <subcellularLocation>
        <location evidence="1">Nucleus</location>
    </subcellularLocation>
</comment>
<dbReference type="FunFam" id="3.30.730.10:FF:000001">
    <property type="entry name" value="Ethylene-responsive transcription factor 2"/>
    <property type="match status" value="1"/>
</dbReference>
<dbReference type="OMA" id="NCEFFDI"/>
<evidence type="ECO:0000256" key="6">
    <source>
        <dbReference type="ARBA" id="ARBA00023163"/>
    </source>
</evidence>
<dbReference type="PANTHER" id="PTHR31241">
    <property type="entry name" value="DEHYDRATION-RESPONSIVE ELEMENT-BINDING PROTEIN 2C"/>
    <property type="match status" value="1"/>
</dbReference>
<sequence>MGFAPDQNLRPIQTQTQSLDCSRKRKRRDGLTIADTLRMLSQDEEAKKARKAPAKGSKKGCMKGKGGPQNQKCNYRGVRQRTWGKWVAEIRAPNRGKRLWLGTFPTASEAAFAYDEAAKAMYGDKAILNMPHVLDSDSVASTSHAVSDSITASTSNSEICVNDGDGEVVEPTRKVKLELPPPVDCSEAPSASGTMNLTADDENQDAKDKDVKDDCFSWLDGVDLSVEIPRDIWDTASYFTSYNFSDEEVFSLEDLLSAPPI</sequence>
<feature type="compositionally biased region" description="Basic residues" evidence="9">
    <location>
        <begin position="48"/>
        <end position="62"/>
    </location>
</feature>
<evidence type="ECO:0000256" key="9">
    <source>
        <dbReference type="SAM" id="MobiDB-lite"/>
    </source>
</evidence>
<dbReference type="PRINTS" id="PR00367">
    <property type="entry name" value="ETHRSPELEMNT"/>
</dbReference>
<proteinExistence type="inferred from homology"/>
<dbReference type="EMBL" id="AWWV01012620">
    <property type="protein sequence ID" value="OMO65563.1"/>
    <property type="molecule type" value="Genomic_DNA"/>
</dbReference>
<dbReference type="SUPFAM" id="SSF54171">
    <property type="entry name" value="DNA-binding domain"/>
    <property type="match status" value="1"/>
</dbReference>
<evidence type="ECO:0000256" key="1">
    <source>
        <dbReference type="ARBA" id="ARBA00004123"/>
    </source>
</evidence>
<dbReference type="GO" id="GO:0006950">
    <property type="term" value="P:response to stress"/>
    <property type="evidence" value="ECO:0007669"/>
    <property type="project" value="TreeGrafter"/>
</dbReference>
<feature type="compositionally biased region" description="Polar residues" evidence="9">
    <location>
        <begin position="10"/>
        <end position="20"/>
    </location>
</feature>
<feature type="domain" description="AP2/ERF" evidence="10">
    <location>
        <begin position="74"/>
        <end position="131"/>
    </location>
</feature>
<dbReference type="PANTHER" id="PTHR31241:SF62">
    <property type="entry name" value="DEHYDRATION-RESPONSIVE ELEMENT-BINDING PROTEIN 2D"/>
    <property type="match status" value="1"/>
</dbReference>
<name>A0A1R3H5F2_COCAP</name>
<dbReference type="PROSITE" id="PS51032">
    <property type="entry name" value="AP2_ERF"/>
    <property type="match status" value="1"/>
</dbReference>
<keyword evidence="6" id="KW-0804">Transcription</keyword>
<evidence type="ECO:0000256" key="7">
    <source>
        <dbReference type="ARBA" id="ARBA00023242"/>
    </source>
</evidence>
<dbReference type="STRING" id="210143.A0A1R3H5F2"/>
<evidence type="ECO:0000256" key="8">
    <source>
        <dbReference type="ARBA" id="ARBA00024343"/>
    </source>
</evidence>
<dbReference type="Gramene" id="OMO65563">
    <property type="protein sequence ID" value="OMO65563"/>
    <property type="gene ID" value="CCACVL1_21501"/>
</dbReference>
<dbReference type="GO" id="GO:0005634">
    <property type="term" value="C:nucleus"/>
    <property type="evidence" value="ECO:0007669"/>
    <property type="project" value="UniProtKB-SubCell"/>
</dbReference>
<keyword evidence="5" id="KW-0010">Activator</keyword>
<protein>
    <recommendedName>
        <fullName evidence="10">AP2/ERF domain-containing protein</fullName>
    </recommendedName>
</protein>
<keyword evidence="3" id="KW-0346">Stress response</keyword>
<gene>
    <name evidence="11" type="ORF">CCACVL1_21501</name>
</gene>
<keyword evidence="12" id="KW-1185">Reference proteome</keyword>
<evidence type="ECO:0000256" key="2">
    <source>
        <dbReference type="ARBA" id="ARBA00023015"/>
    </source>
</evidence>
<dbReference type="InterPro" id="IPR001471">
    <property type="entry name" value="AP2/ERF_dom"/>
</dbReference>
<dbReference type="GO" id="GO:0003700">
    <property type="term" value="F:DNA-binding transcription factor activity"/>
    <property type="evidence" value="ECO:0007669"/>
    <property type="project" value="InterPro"/>
</dbReference>
<reference evidence="11 12" key="1">
    <citation type="submission" date="2013-09" db="EMBL/GenBank/DDBJ databases">
        <title>Corchorus capsularis genome sequencing.</title>
        <authorList>
            <person name="Alam M."/>
            <person name="Haque M.S."/>
            <person name="Islam M.S."/>
            <person name="Emdad E.M."/>
            <person name="Islam M.M."/>
            <person name="Ahmed B."/>
            <person name="Halim A."/>
            <person name="Hossen Q.M.M."/>
            <person name="Hossain M.Z."/>
            <person name="Ahmed R."/>
            <person name="Khan M.M."/>
            <person name="Islam R."/>
            <person name="Rashid M.M."/>
            <person name="Khan S.A."/>
            <person name="Rahman M.S."/>
            <person name="Alam M."/>
        </authorList>
    </citation>
    <scope>NUCLEOTIDE SEQUENCE [LARGE SCALE GENOMIC DNA]</scope>
    <source>
        <strain evidence="12">cv. CVL-1</strain>
        <tissue evidence="11">Whole seedling</tissue>
    </source>
</reference>
<dbReference type="InterPro" id="IPR016177">
    <property type="entry name" value="DNA-bd_dom_sf"/>
</dbReference>
<dbReference type="CDD" id="cd00018">
    <property type="entry name" value="AP2"/>
    <property type="match status" value="1"/>
</dbReference>
<dbReference type="AlphaFoldDB" id="A0A1R3H5F2"/>
<dbReference type="GO" id="GO:0045893">
    <property type="term" value="P:positive regulation of DNA-templated transcription"/>
    <property type="evidence" value="ECO:0007669"/>
    <property type="project" value="TreeGrafter"/>
</dbReference>
<dbReference type="OrthoDB" id="550883at2759"/>
<evidence type="ECO:0000256" key="5">
    <source>
        <dbReference type="ARBA" id="ARBA00023159"/>
    </source>
</evidence>
<evidence type="ECO:0000256" key="4">
    <source>
        <dbReference type="ARBA" id="ARBA00023125"/>
    </source>
</evidence>
<dbReference type="Gene3D" id="3.30.730.10">
    <property type="entry name" value="AP2/ERF domain"/>
    <property type="match status" value="1"/>
</dbReference>
<organism evidence="11 12">
    <name type="scientific">Corchorus capsularis</name>
    <name type="common">Jute</name>
    <dbReference type="NCBI Taxonomy" id="210143"/>
    <lineage>
        <taxon>Eukaryota</taxon>
        <taxon>Viridiplantae</taxon>
        <taxon>Streptophyta</taxon>
        <taxon>Embryophyta</taxon>
        <taxon>Tracheophyta</taxon>
        <taxon>Spermatophyta</taxon>
        <taxon>Magnoliopsida</taxon>
        <taxon>eudicotyledons</taxon>
        <taxon>Gunneridae</taxon>
        <taxon>Pentapetalae</taxon>
        <taxon>rosids</taxon>
        <taxon>malvids</taxon>
        <taxon>Malvales</taxon>
        <taxon>Malvaceae</taxon>
        <taxon>Grewioideae</taxon>
        <taxon>Apeibeae</taxon>
        <taxon>Corchorus</taxon>
    </lineage>
</organism>
<dbReference type="SMART" id="SM00380">
    <property type="entry name" value="AP2"/>
    <property type="match status" value="1"/>
</dbReference>
<feature type="region of interest" description="Disordered" evidence="9">
    <location>
        <begin position="1"/>
        <end position="27"/>
    </location>
</feature>
<dbReference type="GO" id="GO:0000976">
    <property type="term" value="F:transcription cis-regulatory region binding"/>
    <property type="evidence" value="ECO:0007669"/>
    <property type="project" value="TreeGrafter"/>
</dbReference>
<dbReference type="InterPro" id="IPR036955">
    <property type="entry name" value="AP2/ERF_dom_sf"/>
</dbReference>
<feature type="region of interest" description="Disordered" evidence="9">
    <location>
        <begin position="179"/>
        <end position="208"/>
    </location>
</feature>
<feature type="region of interest" description="Disordered" evidence="9">
    <location>
        <begin position="42"/>
        <end position="73"/>
    </location>
</feature>
<comment type="similarity">
    <text evidence="8">Belongs to the AP2/ERF transcription factor family. ERF subfamily.</text>
</comment>
<dbReference type="Pfam" id="PF00847">
    <property type="entry name" value="AP2"/>
    <property type="match status" value="1"/>
</dbReference>
<dbReference type="Proteomes" id="UP000188268">
    <property type="component" value="Unassembled WGS sequence"/>
</dbReference>
<evidence type="ECO:0000259" key="10">
    <source>
        <dbReference type="PROSITE" id="PS51032"/>
    </source>
</evidence>